<dbReference type="KEGG" id="cau:Caur_1677"/>
<evidence type="ECO:0000256" key="1">
    <source>
        <dbReference type="ARBA" id="ARBA00022679"/>
    </source>
</evidence>
<dbReference type="InterPro" id="IPR037522">
    <property type="entry name" value="HD_GYP_dom"/>
</dbReference>
<feature type="modified residue" description="4-aspartylphosphate" evidence="3">
    <location>
        <position position="61"/>
    </location>
</feature>
<dbReference type="eggNOG" id="COG2204">
    <property type="taxonomic scope" value="Bacteria"/>
</dbReference>
<keyword evidence="1" id="KW-0808">Transferase</keyword>
<dbReference type="GO" id="GO:0000160">
    <property type="term" value="P:phosphorelay signal transduction system"/>
    <property type="evidence" value="ECO:0007669"/>
    <property type="project" value="InterPro"/>
</dbReference>
<dbReference type="InterPro" id="IPR003018">
    <property type="entry name" value="GAF"/>
</dbReference>
<evidence type="ECO:0000313" key="8">
    <source>
        <dbReference type="Proteomes" id="UP000002008"/>
    </source>
</evidence>
<dbReference type="SUPFAM" id="SSF109604">
    <property type="entry name" value="HD-domain/PDEase-like"/>
    <property type="match status" value="1"/>
</dbReference>
<evidence type="ECO:0000259" key="4">
    <source>
        <dbReference type="PROSITE" id="PS50110"/>
    </source>
</evidence>
<evidence type="ECO:0000256" key="3">
    <source>
        <dbReference type="PROSITE-ProRule" id="PRU00169"/>
    </source>
</evidence>
<dbReference type="InterPro" id="IPR001789">
    <property type="entry name" value="Sig_transdc_resp-reg_receiver"/>
</dbReference>
<dbReference type="PROSITE" id="PS51831">
    <property type="entry name" value="HD"/>
    <property type="match status" value="1"/>
</dbReference>
<proteinExistence type="predicted"/>
<dbReference type="SMART" id="SM00471">
    <property type="entry name" value="HDc"/>
    <property type="match status" value="1"/>
</dbReference>
<dbReference type="InterPro" id="IPR011006">
    <property type="entry name" value="CheY-like_superfamily"/>
</dbReference>
<gene>
    <name evidence="7" type="ordered locus">Caur_1677</name>
</gene>
<organism evidence="7 8">
    <name type="scientific">Chloroflexus aurantiacus (strain ATCC 29366 / DSM 635 / J-10-fl)</name>
    <dbReference type="NCBI Taxonomy" id="324602"/>
    <lineage>
        <taxon>Bacteria</taxon>
        <taxon>Bacillati</taxon>
        <taxon>Chloroflexota</taxon>
        <taxon>Chloroflexia</taxon>
        <taxon>Chloroflexales</taxon>
        <taxon>Chloroflexineae</taxon>
        <taxon>Chloroflexaceae</taxon>
        <taxon>Chloroflexus</taxon>
    </lineage>
</organism>
<dbReference type="Gene3D" id="3.40.50.2300">
    <property type="match status" value="1"/>
</dbReference>
<evidence type="ECO:0000259" key="5">
    <source>
        <dbReference type="PROSITE" id="PS51831"/>
    </source>
</evidence>
<dbReference type="CDD" id="cd17536">
    <property type="entry name" value="REC_YesN-like"/>
    <property type="match status" value="1"/>
</dbReference>
<keyword evidence="3" id="KW-0597">Phosphoprotein</keyword>
<dbReference type="Pfam" id="PF13487">
    <property type="entry name" value="HD_5"/>
    <property type="match status" value="1"/>
</dbReference>
<dbReference type="InterPro" id="IPR029016">
    <property type="entry name" value="GAF-like_dom_sf"/>
</dbReference>
<dbReference type="Pfam" id="PF13492">
    <property type="entry name" value="GAF_3"/>
    <property type="match status" value="1"/>
</dbReference>
<dbReference type="PROSITE" id="PS50110">
    <property type="entry name" value="RESPONSE_REGULATORY"/>
    <property type="match status" value="1"/>
</dbReference>
<evidence type="ECO:0000256" key="2">
    <source>
        <dbReference type="ARBA" id="ARBA00022777"/>
    </source>
</evidence>
<accession>A9WBT8</accession>
<dbReference type="EnsemblBacteria" id="ABY34895">
    <property type="protein sequence ID" value="ABY34895"/>
    <property type="gene ID" value="Caur_1677"/>
</dbReference>
<feature type="domain" description="HD-GYP" evidence="6">
    <location>
        <begin position="283"/>
        <end position="478"/>
    </location>
</feature>
<protein>
    <submittedName>
        <fullName evidence="7">Metal dependent phophohydrolase</fullName>
    </submittedName>
</protein>
<dbReference type="CDD" id="cd00077">
    <property type="entry name" value="HDc"/>
    <property type="match status" value="1"/>
</dbReference>
<dbReference type="STRING" id="324602.Caur_1677"/>
<dbReference type="PROSITE" id="PS51832">
    <property type="entry name" value="HD_GYP"/>
    <property type="match status" value="1"/>
</dbReference>
<dbReference type="InterPro" id="IPR003607">
    <property type="entry name" value="HD/PDEase_dom"/>
</dbReference>
<dbReference type="InterPro" id="IPR006674">
    <property type="entry name" value="HD_domain"/>
</dbReference>
<dbReference type="AlphaFoldDB" id="A9WBT8"/>
<name>A9WBT8_CHLAA</name>
<dbReference type="InterPro" id="IPR052020">
    <property type="entry name" value="Cyclic_di-GMP/3'3'-cGAMP_PDE"/>
</dbReference>
<sequence length="493" mass="55360">MADYANSSPERPRILIVEDEVNIREFCRLLLRRHYDVVAVGDGLAAIELLSTQTFDLVLTDLQMPNLDGIALVQYLRAHHLETDAVVMTAHATVETAREALKLGALDYIAKPVDAEQLQKTVRTALELRRVRREKERLSDLVLMYQFSQVITASLDVQEQSAHLLEFVGRRFAPSNIGLSLIDADGDTLVVLIGPEPGQSLSLSERDEQSLRAAHYQLIECPTTSSDRLIEVVLRSRDHAIGFLNLTRNSEQPSFDAADRHLIEIFASQIAAALDNARLYRALKDQYEQMIAALAGAIEARDAYTYGHSRQVSRYAVRLAQELGLSPAEIERIHYAGLLHDIGKIGIRDDILLKPGPLSPEELTQMRRHPQIGVRILEQISGLRDILPIIAAHHERFDGTGYPYGLKGEEIPFEARILAVADTFEALTADRAYRSAMSPEAVLQIIQDGRGTHWDPQVVDAFLRLMRRERLWEQSPRLRQVIQPPLSVESISS</sequence>
<dbReference type="eggNOG" id="COG2203">
    <property type="taxonomic scope" value="Bacteria"/>
</dbReference>
<dbReference type="Gene3D" id="1.10.3210.10">
    <property type="entry name" value="Hypothetical protein af1432"/>
    <property type="match status" value="1"/>
</dbReference>
<dbReference type="Gene3D" id="3.30.450.40">
    <property type="match status" value="1"/>
</dbReference>
<dbReference type="EMBL" id="CP000909">
    <property type="protein sequence ID" value="ABY34895.1"/>
    <property type="molecule type" value="Genomic_DNA"/>
</dbReference>
<dbReference type="eggNOG" id="COG2206">
    <property type="taxonomic scope" value="Bacteria"/>
</dbReference>
<dbReference type="RefSeq" id="WP_012257549.1">
    <property type="nucleotide sequence ID" value="NC_010175.1"/>
</dbReference>
<dbReference type="SUPFAM" id="SSF55781">
    <property type="entry name" value="GAF domain-like"/>
    <property type="match status" value="1"/>
</dbReference>
<feature type="domain" description="Response regulatory" evidence="4">
    <location>
        <begin position="13"/>
        <end position="126"/>
    </location>
</feature>
<keyword evidence="8" id="KW-1185">Reference proteome</keyword>
<dbReference type="NCBIfam" id="TIGR00277">
    <property type="entry name" value="HDIG"/>
    <property type="match status" value="1"/>
</dbReference>
<dbReference type="PANTHER" id="PTHR45228:SF1">
    <property type="entry name" value="CYCLIC DI-GMP PHOSPHODIESTERASE TM_0186"/>
    <property type="match status" value="1"/>
</dbReference>
<dbReference type="PATRIC" id="fig|324602.8.peg.1916"/>
<dbReference type="GO" id="GO:0016301">
    <property type="term" value="F:kinase activity"/>
    <property type="evidence" value="ECO:0007669"/>
    <property type="project" value="UniProtKB-KW"/>
</dbReference>
<dbReference type="Proteomes" id="UP000002008">
    <property type="component" value="Chromosome"/>
</dbReference>
<dbReference type="SUPFAM" id="SSF52172">
    <property type="entry name" value="CheY-like"/>
    <property type="match status" value="1"/>
</dbReference>
<evidence type="ECO:0000313" key="7">
    <source>
        <dbReference type="EMBL" id="ABY34895.1"/>
    </source>
</evidence>
<dbReference type="SMART" id="SM00448">
    <property type="entry name" value="REC"/>
    <property type="match status" value="1"/>
</dbReference>
<dbReference type="HOGENOM" id="CLU_000445_92_10_0"/>
<dbReference type="InParanoid" id="A9WBT8"/>
<dbReference type="Pfam" id="PF00072">
    <property type="entry name" value="Response_reg"/>
    <property type="match status" value="1"/>
</dbReference>
<evidence type="ECO:0000259" key="6">
    <source>
        <dbReference type="PROSITE" id="PS51832"/>
    </source>
</evidence>
<reference evidence="8" key="1">
    <citation type="journal article" date="2011" name="BMC Genomics">
        <title>Complete genome sequence of the filamentous anoxygenic phototrophic bacterium Chloroflexus aurantiacus.</title>
        <authorList>
            <person name="Tang K.H."/>
            <person name="Barry K."/>
            <person name="Chertkov O."/>
            <person name="Dalin E."/>
            <person name="Han C.S."/>
            <person name="Hauser L.J."/>
            <person name="Honchak B.M."/>
            <person name="Karbach L.E."/>
            <person name="Land M.L."/>
            <person name="Lapidus A."/>
            <person name="Larimer F.W."/>
            <person name="Mikhailova N."/>
            <person name="Pitluck S."/>
            <person name="Pierson B.K."/>
            <person name="Blankenship R.E."/>
        </authorList>
    </citation>
    <scope>NUCLEOTIDE SEQUENCE [LARGE SCALE GENOMIC DNA]</scope>
    <source>
        <strain evidence="8">ATCC 29366 / DSM 635 / J-10-fl</strain>
    </source>
</reference>
<dbReference type="PANTHER" id="PTHR45228">
    <property type="entry name" value="CYCLIC DI-GMP PHOSPHODIESTERASE TM_0186-RELATED"/>
    <property type="match status" value="1"/>
</dbReference>
<feature type="domain" description="HD" evidence="5">
    <location>
        <begin position="305"/>
        <end position="427"/>
    </location>
</feature>
<dbReference type="InterPro" id="IPR006675">
    <property type="entry name" value="HDIG_dom"/>
</dbReference>
<keyword evidence="2" id="KW-0418">Kinase</keyword>